<dbReference type="PROSITE" id="PS50096">
    <property type="entry name" value="IQ"/>
    <property type="match status" value="1"/>
</dbReference>
<accession>A0A8J8T0R7</accession>
<feature type="region of interest" description="Disordered" evidence="2">
    <location>
        <begin position="42"/>
        <end position="70"/>
    </location>
</feature>
<reference evidence="3" key="1">
    <citation type="submission" date="2019-06" db="EMBL/GenBank/DDBJ databases">
        <authorList>
            <person name="Zheng W."/>
        </authorList>
    </citation>
    <scope>NUCLEOTIDE SEQUENCE</scope>
    <source>
        <strain evidence="3">QDHG01</strain>
    </source>
</reference>
<dbReference type="Proteomes" id="UP000785679">
    <property type="component" value="Unassembled WGS sequence"/>
</dbReference>
<dbReference type="SMART" id="SM00698">
    <property type="entry name" value="MORN"/>
    <property type="match status" value="9"/>
</dbReference>
<evidence type="ECO:0000313" key="3">
    <source>
        <dbReference type="EMBL" id="TNV77957.1"/>
    </source>
</evidence>
<dbReference type="PANTHER" id="PTHR23084">
    <property type="entry name" value="PHOSPHATIDYLINOSITOL-4-PHOSPHATE 5-KINASE RELATED"/>
    <property type="match status" value="1"/>
</dbReference>
<keyword evidence="1" id="KW-0677">Repeat</keyword>
<comment type="caution">
    <text evidence="3">The sequence shown here is derived from an EMBL/GenBank/DDBJ whole genome shotgun (WGS) entry which is preliminary data.</text>
</comment>
<sequence length="402" mass="46144">MKALAYFKIENNQNQSIQMGNCCSGENNTSREGEVNMQRDIKQGGGYSAGANTNQQKGQHQRKRSQKGPLSNEEALRLVVKIQALFRGVLVRKQIQAVYGYSYRGGGMANQDPNMVAYYLAPNYDNQLVQSIKEQLGDFNYNPGPQYRDNIKRVVQGVQTLENQARYDGEWDLEKGFRDGRGMQIWADGSLYEGYWRNDKANGRGRLIHADGDVYEGEWKDDKAHGFGKYYHTDGARYEGYWREDKQHGHGKETWPDGACYEGEYKDGKKDGYGKFHWADGSTYQGQFIDNNIHGTGIYTWADGRQYNGDWVNNKMHGRGIFTWADGRRYDGEYYDDRKQGEGVFIWPDGRRYEGSWLNGKQHGVGIYLTTKGEAKKGEWSEGKRVRWFNGQPQNGQYENIA</sequence>
<dbReference type="PANTHER" id="PTHR23084:SF179">
    <property type="entry name" value="OS10G0565000 PROTEIN"/>
    <property type="match status" value="1"/>
</dbReference>
<dbReference type="Gene3D" id="2.20.110.10">
    <property type="entry name" value="Histone H3 K4-specific methyltransferase SET7/9 N-terminal domain"/>
    <property type="match status" value="5"/>
</dbReference>
<name>A0A8J8T0R7_HALGN</name>
<dbReference type="AlphaFoldDB" id="A0A8J8T0R7"/>
<evidence type="ECO:0008006" key="5">
    <source>
        <dbReference type="Google" id="ProtNLM"/>
    </source>
</evidence>
<protein>
    <recommendedName>
        <fullName evidence="5">MORN repeat protein</fullName>
    </recommendedName>
</protein>
<organism evidence="3 4">
    <name type="scientific">Halteria grandinella</name>
    <dbReference type="NCBI Taxonomy" id="5974"/>
    <lineage>
        <taxon>Eukaryota</taxon>
        <taxon>Sar</taxon>
        <taxon>Alveolata</taxon>
        <taxon>Ciliophora</taxon>
        <taxon>Intramacronucleata</taxon>
        <taxon>Spirotrichea</taxon>
        <taxon>Stichotrichia</taxon>
        <taxon>Sporadotrichida</taxon>
        <taxon>Halteriidae</taxon>
        <taxon>Halteria</taxon>
    </lineage>
</organism>
<evidence type="ECO:0000313" key="4">
    <source>
        <dbReference type="Proteomes" id="UP000785679"/>
    </source>
</evidence>
<proteinExistence type="predicted"/>
<dbReference type="OrthoDB" id="423343at2759"/>
<keyword evidence="4" id="KW-1185">Reference proteome</keyword>
<gene>
    <name evidence="3" type="ORF">FGO68_gene16324</name>
</gene>
<dbReference type="SUPFAM" id="SSF82185">
    <property type="entry name" value="Histone H3 K4-specific methyltransferase SET7/9 N-terminal domain"/>
    <property type="match status" value="2"/>
</dbReference>
<dbReference type="Pfam" id="PF02493">
    <property type="entry name" value="MORN"/>
    <property type="match status" value="9"/>
</dbReference>
<dbReference type="EMBL" id="RRYP01011102">
    <property type="protein sequence ID" value="TNV77957.1"/>
    <property type="molecule type" value="Genomic_DNA"/>
</dbReference>
<evidence type="ECO:0000256" key="2">
    <source>
        <dbReference type="SAM" id="MobiDB-lite"/>
    </source>
</evidence>
<dbReference type="InterPro" id="IPR003409">
    <property type="entry name" value="MORN"/>
</dbReference>
<evidence type="ECO:0000256" key="1">
    <source>
        <dbReference type="ARBA" id="ARBA00022737"/>
    </source>
</evidence>